<dbReference type="Proteomes" id="UP001172457">
    <property type="component" value="Chromosome 7"/>
</dbReference>
<evidence type="ECO:0000313" key="2">
    <source>
        <dbReference type="Proteomes" id="UP001172457"/>
    </source>
</evidence>
<sequence>MPVKLISRVPATATTAEVPEHYQPKNPTDWDDEDKEMVSLASKCKRLLIMALPNDIFMSLDHCVTSKELWGELLMQLEGGVASLRNNITMCIIEYHEFKANEGKSLKDTYSRFNILINKCKRSGVIRTNEDNNMLFLKSLGTEWLHLTMSMRTNLDLEIMSLADLYGSLASLEPQVLQLKSSIGGPLAFVAEGTKGKGEKKLTKERKKKKKALVTESEDEEDMSLEEEMSMTDIMKTLVSFTRDYRRGSAGRGRARDYDRGSYERKDFERKDWGEKEKRTEELRGEPHRDVEIWYRCGKPGHFVTWLHKSRLLHKGFHRSLKKMLPTSKAEFYNKKVLLAQTSELVTIESSRENEPHKGLVAFEEAGAETEFCGVANGDSDFTSSKTSEVSSYSEMNELYSEIIENFDSHQEEFNYLKEKLTLCKIEKNTLTEERTRFFQMYEKTKEERISLYNSSKEKIIQLEKTIKARDDEIKRLKNERTNVVSIKDFFQKETEFLHQDLDRELKIMKFQDAQNIFNKIRVNMGRRELGFFRI</sequence>
<dbReference type="EMBL" id="JARYMX010000007">
    <property type="protein sequence ID" value="KAJ9541899.1"/>
    <property type="molecule type" value="Genomic_DNA"/>
</dbReference>
<evidence type="ECO:0000313" key="1">
    <source>
        <dbReference type="EMBL" id="KAJ9541899.1"/>
    </source>
</evidence>
<organism evidence="1 2">
    <name type="scientific">Centaurea solstitialis</name>
    <name type="common">yellow star-thistle</name>
    <dbReference type="NCBI Taxonomy" id="347529"/>
    <lineage>
        <taxon>Eukaryota</taxon>
        <taxon>Viridiplantae</taxon>
        <taxon>Streptophyta</taxon>
        <taxon>Embryophyta</taxon>
        <taxon>Tracheophyta</taxon>
        <taxon>Spermatophyta</taxon>
        <taxon>Magnoliopsida</taxon>
        <taxon>eudicotyledons</taxon>
        <taxon>Gunneridae</taxon>
        <taxon>Pentapetalae</taxon>
        <taxon>asterids</taxon>
        <taxon>campanulids</taxon>
        <taxon>Asterales</taxon>
        <taxon>Asteraceae</taxon>
        <taxon>Carduoideae</taxon>
        <taxon>Cardueae</taxon>
        <taxon>Centaureinae</taxon>
        <taxon>Centaurea</taxon>
    </lineage>
</organism>
<name>A0AA38SH60_9ASTR</name>
<protein>
    <submittedName>
        <fullName evidence="1">Uncharacterized protein</fullName>
    </submittedName>
</protein>
<comment type="caution">
    <text evidence="1">The sequence shown here is derived from an EMBL/GenBank/DDBJ whole genome shotgun (WGS) entry which is preliminary data.</text>
</comment>
<keyword evidence="2" id="KW-1185">Reference proteome</keyword>
<dbReference type="Pfam" id="PF14223">
    <property type="entry name" value="Retrotran_gag_2"/>
    <property type="match status" value="1"/>
</dbReference>
<gene>
    <name evidence="1" type="ORF">OSB04_028405</name>
</gene>
<dbReference type="AlphaFoldDB" id="A0AA38SH60"/>
<proteinExistence type="predicted"/>
<reference evidence="1" key="1">
    <citation type="submission" date="2023-03" db="EMBL/GenBank/DDBJ databases">
        <title>Chromosome-scale reference genome and RAD-based genetic map of yellow starthistle (Centaurea solstitialis) reveal putative structural variation and QTLs associated with invader traits.</title>
        <authorList>
            <person name="Reatini B."/>
            <person name="Cang F.A."/>
            <person name="Jiang Q."/>
            <person name="Mckibben M.T.W."/>
            <person name="Barker M.S."/>
            <person name="Rieseberg L.H."/>
            <person name="Dlugosch K.M."/>
        </authorList>
    </citation>
    <scope>NUCLEOTIDE SEQUENCE</scope>
    <source>
        <strain evidence="1">CAN-66</strain>
        <tissue evidence="1">Leaf</tissue>
    </source>
</reference>
<accession>A0AA38SH60</accession>